<organism evidence="2 3">
    <name type="scientific">Klebsormidium nitens</name>
    <name type="common">Green alga</name>
    <name type="synonym">Ulothrix nitens</name>
    <dbReference type="NCBI Taxonomy" id="105231"/>
    <lineage>
        <taxon>Eukaryota</taxon>
        <taxon>Viridiplantae</taxon>
        <taxon>Streptophyta</taxon>
        <taxon>Klebsormidiophyceae</taxon>
        <taxon>Klebsormidiales</taxon>
        <taxon>Klebsormidiaceae</taxon>
        <taxon>Klebsormidium</taxon>
    </lineage>
</organism>
<name>A0A1Y1IJJ4_KLENI</name>
<protein>
    <submittedName>
        <fullName evidence="2">Uncharacterized protein</fullName>
    </submittedName>
</protein>
<sequence>MALQQVARTLGRTGLAKLLEKVPRPAGIVLLDSAPHLGTASNGGQLEASNAEASFSGEPALRPANASGFSAFSVTVSAQLRTFASAAVEEVSAADDKGSGENRGEAPQEPDVGVADMGASPPSDNSVEGKSEPAKTGSRATKRRKARRIARRAKQAEIEGGKPPNSPDGRPNWGRDSADNKYSMREKKRTVGPAKDALLQLIRQAAPDADLDELLADGKAGKNEIDGKVVQLALYGLANEGDTIGSGLPHLDEENEDDRESSSNKLGRSLNLLDWWQRKDADNEEQECGPNDALRALNLFEWWQKKNAGAPQVWLLNPLLKALARGEHDTQIQALWETYKASAKYDDRLIADFLQAFYNRGRFEEVLATHKEVVDNKWTAVHKANDFALLALLGQGAPADEAWQFYKQFVEKSGQGLHNQRCLVALLESGVSVEQIRSLEYKEPDRVAHRLIQALCKMGRRDEAGLIVKELVEREQPEMPLTPLVSILSTMVATGFKEEAQKLVDLRAQKSGLQLDHALGYVIRNRKNAWSGVSAYRALMELEGPHRKSLPVQAAMIAHVYFPLRKMDAMLRAYKLGKTFEGRFHAAVVGKVIYALALENRAAEAETILAEFYESKEDAPMHETLGMLPESMYHRLFEMYLRAEQPDKAVNVVRGMVEHKYYVKEASLNNWAERLRNAGFATQAEQVEIAGEDMKAYRPKFERPGERYKGRTYLHKSKNGKVTGGKDERGTEGGEKESSAEGGEKEVSAEGGEKDQGTEGEGKLQSIGVQ</sequence>
<evidence type="ECO:0000313" key="3">
    <source>
        <dbReference type="Proteomes" id="UP000054558"/>
    </source>
</evidence>
<evidence type="ECO:0000256" key="1">
    <source>
        <dbReference type="SAM" id="MobiDB-lite"/>
    </source>
</evidence>
<dbReference type="InterPro" id="IPR011990">
    <property type="entry name" value="TPR-like_helical_dom_sf"/>
</dbReference>
<keyword evidence="3" id="KW-1185">Reference proteome</keyword>
<feature type="compositionally biased region" description="Basic and acidic residues" evidence="1">
    <location>
        <begin position="176"/>
        <end position="185"/>
    </location>
</feature>
<dbReference type="AlphaFoldDB" id="A0A1Y1IJJ4"/>
<gene>
    <name evidence="2" type="ORF">KFL_007070010</name>
</gene>
<feature type="compositionally biased region" description="Basic residues" evidence="1">
    <location>
        <begin position="710"/>
        <end position="719"/>
    </location>
</feature>
<accession>A0A1Y1IJJ4</accession>
<feature type="region of interest" description="Disordered" evidence="1">
    <location>
        <begin position="243"/>
        <end position="265"/>
    </location>
</feature>
<evidence type="ECO:0000313" key="2">
    <source>
        <dbReference type="EMBL" id="GAQ90954.1"/>
    </source>
</evidence>
<feature type="region of interest" description="Disordered" evidence="1">
    <location>
        <begin position="92"/>
        <end position="191"/>
    </location>
</feature>
<dbReference type="Proteomes" id="UP000054558">
    <property type="component" value="Unassembled WGS sequence"/>
</dbReference>
<reference evidence="2 3" key="1">
    <citation type="journal article" date="2014" name="Nat. Commun.">
        <title>Klebsormidium flaccidum genome reveals primary factors for plant terrestrial adaptation.</title>
        <authorList>
            <person name="Hori K."/>
            <person name="Maruyama F."/>
            <person name="Fujisawa T."/>
            <person name="Togashi T."/>
            <person name="Yamamoto N."/>
            <person name="Seo M."/>
            <person name="Sato S."/>
            <person name="Yamada T."/>
            <person name="Mori H."/>
            <person name="Tajima N."/>
            <person name="Moriyama T."/>
            <person name="Ikeuchi M."/>
            <person name="Watanabe M."/>
            <person name="Wada H."/>
            <person name="Kobayashi K."/>
            <person name="Saito M."/>
            <person name="Masuda T."/>
            <person name="Sasaki-Sekimoto Y."/>
            <person name="Mashiguchi K."/>
            <person name="Awai K."/>
            <person name="Shimojima M."/>
            <person name="Masuda S."/>
            <person name="Iwai M."/>
            <person name="Nobusawa T."/>
            <person name="Narise T."/>
            <person name="Kondo S."/>
            <person name="Saito H."/>
            <person name="Sato R."/>
            <person name="Murakawa M."/>
            <person name="Ihara Y."/>
            <person name="Oshima-Yamada Y."/>
            <person name="Ohtaka K."/>
            <person name="Satoh M."/>
            <person name="Sonobe K."/>
            <person name="Ishii M."/>
            <person name="Ohtani R."/>
            <person name="Kanamori-Sato M."/>
            <person name="Honoki R."/>
            <person name="Miyazaki D."/>
            <person name="Mochizuki H."/>
            <person name="Umetsu J."/>
            <person name="Higashi K."/>
            <person name="Shibata D."/>
            <person name="Kamiya Y."/>
            <person name="Sato N."/>
            <person name="Nakamura Y."/>
            <person name="Tabata S."/>
            <person name="Ida S."/>
            <person name="Kurokawa K."/>
            <person name="Ohta H."/>
        </authorList>
    </citation>
    <scope>NUCLEOTIDE SEQUENCE [LARGE SCALE GENOMIC DNA]</scope>
    <source>
        <strain evidence="2 3">NIES-2285</strain>
    </source>
</reference>
<feature type="compositionally biased region" description="Basic and acidic residues" evidence="1">
    <location>
        <begin position="94"/>
        <end position="106"/>
    </location>
</feature>
<dbReference type="EMBL" id="DF237656">
    <property type="protein sequence ID" value="GAQ90954.1"/>
    <property type="molecule type" value="Genomic_DNA"/>
</dbReference>
<feature type="region of interest" description="Disordered" evidence="1">
    <location>
        <begin position="698"/>
        <end position="770"/>
    </location>
</feature>
<feature type="compositionally biased region" description="Basic residues" evidence="1">
    <location>
        <begin position="140"/>
        <end position="153"/>
    </location>
</feature>
<feature type="compositionally biased region" description="Basic and acidic residues" evidence="1">
    <location>
        <begin position="698"/>
        <end position="709"/>
    </location>
</feature>
<feature type="compositionally biased region" description="Basic and acidic residues" evidence="1">
    <location>
        <begin position="724"/>
        <end position="762"/>
    </location>
</feature>
<dbReference type="Gene3D" id="1.25.40.10">
    <property type="entry name" value="Tetratricopeptide repeat domain"/>
    <property type="match status" value="1"/>
</dbReference>
<proteinExistence type="predicted"/>